<dbReference type="SUPFAM" id="SSF82866">
    <property type="entry name" value="Multidrug efflux transporter AcrB transmembrane domain"/>
    <property type="match status" value="2"/>
</dbReference>
<keyword evidence="2" id="KW-1185">Reference proteome</keyword>
<dbReference type="InterPro" id="IPR001036">
    <property type="entry name" value="Acrflvin-R"/>
</dbReference>
<dbReference type="PANTHER" id="PTHR32063:SF0">
    <property type="entry name" value="SWARMING MOTILITY PROTEIN SWRC"/>
    <property type="match status" value="1"/>
</dbReference>
<sequence length="1021" mass="110975">MPLTRIGLSNPVAVAVGCILLVIFGLLSLARLPVQMTPNIERPSISITTGWRAAAPEEIESEIIEPQEDQLRDVPGLQRMTATASQGRGSINLEFDVDADLNRALIEVINRLNQVSRYPADVTEPTVRVGSDQFGDTMAWFAIQTVEGNTRPIIEYQDFIDEVVRERLERIPGISSATPRGGRPFEIRITFDPYRAAAIGVDLTRIGSRLGQNADVSGGFQEVGRRQYTLRFAGQYEVSDLENLVLDWREGRPVYLRDVASVERLMQDSTSVMSQNASPSIAMNVIGEPGINVLEVMDALKAEVESLRVSHLEPAGLTISQASDDTIYIKQSVWMVATNMILGMLLAVAVLWFFFRKFRATLMVALAIPLCLCFAFLVLDGTGRTLNVISLAGLAFATGMVLDAAIVVLENIVRQREQGRAAMESADRGASQVWGALLASTATTVAIFLPVIFLQDEAGQLFADLAVVISAAIVCSLLVAIIVLPTASYRLLGDAELVDRHASWWRWSTDRVMALTDTPRRRWGWIAGLTVVPVLVGILLLPPADYLPEGNQNSVFGFIQTPSGMGPETAQAELVNVVNDRLRPFLEGEREPAIQNSFLGFFGSGAFMGIRAVNEDEVDELLEVVNNEILSGFPDTFGRANRRPIFGGRGSRNIEVNLQAGDFTELLAAGQVGFGAIQQALPGSTVRPQPGLELAEPELRLVPDDRRIAELGWTRSDVATLIRALGNGAYLGDYFDGDRRLDVILRGEDWLTPEELMAMPLSTPSGRVATLGELTRLERTAGPNQIRRVDRRRTLSLQVTPPSGMPMEVALETLATEVEPAIRQALPPDGVITYTGTAEALNETLGNLAGSFVLAVVILYLLISALFRSFKDSVLVLLTLPMATVGGILGLRTVGLISGQAMDMLTMIGFVILLGLVVNNAILLVYRARDGEREGLSRRDAVESAIRLRLRPILMSTFTSLFGMLPLLILPGAGTELYRGLAAVIVGGMALSTLFTLLLLPSLLRMNEERVPAGTGEAVPA</sequence>
<dbReference type="PANTHER" id="PTHR32063">
    <property type="match status" value="1"/>
</dbReference>
<name>A0A0K0XZ52_9GAMM</name>
<proteinExistence type="predicted"/>
<dbReference type="GO" id="GO:0042910">
    <property type="term" value="F:xenobiotic transmembrane transporter activity"/>
    <property type="evidence" value="ECO:0007669"/>
    <property type="project" value="TreeGrafter"/>
</dbReference>
<dbReference type="GO" id="GO:0005886">
    <property type="term" value="C:plasma membrane"/>
    <property type="evidence" value="ECO:0007669"/>
    <property type="project" value="TreeGrafter"/>
</dbReference>
<gene>
    <name evidence="1" type="ORF">WM2015_2554</name>
</gene>
<dbReference type="OrthoDB" id="9758297at2"/>
<dbReference type="Proteomes" id="UP000066624">
    <property type="component" value="Chromosome"/>
</dbReference>
<accession>A0A0K0XZ52</accession>
<evidence type="ECO:0000313" key="2">
    <source>
        <dbReference type="Proteomes" id="UP000066624"/>
    </source>
</evidence>
<dbReference type="AlphaFoldDB" id="A0A0K0XZ52"/>
<dbReference type="EMBL" id="CP012154">
    <property type="protein sequence ID" value="AKS42912.1"/>
    <property type="molecule type" value="Genomic_DNA"/>
</dbReference>
<dbReference type="Gene3D" id="3.30.70.1320">
    <property type="entry name" value="Multidrug efflux transporter AcrB pore domain like"/>
    <property type="match status" value="1"/>
</dbReference>
<dbReference type="KEGG" id="wma:WM2015_2554"/>
<dbReference type="Gene3D" id="3.30.70.1430">
    <property type="entry name" value="Multidrug efflux transporter AcrB pore domain"/>
    <property type="match status" value="2"/>
</dbReference>
<evidence type="ECO:0000313" key="1">
    <source>
        <dbReference type="EMBL" id="AKS42912.1"/>
    </source>
</evidence>
<dbReference type="Gene3D" id="1.20.1640.10">
    <property type="entry name" value="Multidrug efflux transporter AcrB transmembrane domain"/>
    <property type="match status" value="2"/>
</dbReference>
<protein>
    <submittedName>
        <fullName evidence="1">Uncharacterized protein</fullName>
    </submittedName>
</protein>
<dbReference type="PATRIC" id="fig|1579979.3.peg.2609"/>
<reference evidence="2" key="1">
    <citation type="submission" date="2015-07" db="EMBL/GenBank/DDBJ databases">
        <authorList>
            <person name="Kim K.M."/>
        </authorList>
    </citation>
    <scope>NUCLEOTIDE SEQUENCE [LARGE SCALE GENOMIC DNA]</scope>
    <source>
        <strain evidence="2">KCTC 42284</strain>
    </source>
</reference>
<dbReference type="SUPFAM" id="SSF82714">
    <property type="entry name" value="Multidrug efflux transporter AcrB TolC docking domain, DN and DC subdomains"/>
    <property type="match status" value="2"/>
</dbReference>
<dbReference type="PROSITE" id="PS51257">
    <property type="entry name" value="PROKAR_LIPOPROTEIN"/>
    <property type="match status" value="1"/>
</dbReference>
<dbReference type="Gene3D" id="3.30.2090.10">
    <property type="entry name" value="Multidrug efflux transporter AcrB TolC docking domain, DN and DC subdomains"/>
    <property type="match status" value="2"/>
</dbReference>
<dbReference type="Pfam" id="PF00873">
    <property type="entry name" value="ACR_tran"/>
    <property type="match status" value="1"/>
</dbReference>
<organism evidence="1 2">
    <name type="scientific">Wenzhouxiangella marina</name>
    <dbReference type="NCBI Taxonomy" id="1579979"/>
    <lineage>
        <taxon>Bacteria</taxon>
        <taxon>Pseudomonadati</taxon>
        <taxon>Pseudomonadota</taxon>
        <taxon>Gammaproteobacteria</taxon>
        <taxon>Chromatiales</taxon>
        <taxon>Wenzhouxiangellaceae</taxon>
        <taxon>Wenzhouxiangella</taxon>
    </lineage>
</organism>
<dbReference type="Gene3D" id="3.30.70.1440">
    <property type="entry name" value="Multidrug efflux transporter AcrB pore domain"/>
    <property type="match status" value="1"/>
</dbReference>
<dbReference type="SUPFAM" id="SSF82693">
    <property type="entry name" value="Multidrug efflux transporter AcrB pore domain, PN1, PN2, PC1 and PC2 subdomains"/>
    <property type="match status" value="2"/>
</dbReference>
<dbReference type="STRING" id="1579979.WM2015_2554"/>
<dbReference type="PRINTS" id="PR00702">
    <property type="entry name" value="ACRIFLAVINRP"/>
</dbReference>
<dbReference type="InterPro" id="IPR027463">
    <property type="entry name" value="AcrB_DN_DC_subdom"/>
</dbReference>